<dbReference type="PANTHER" id="PTHR23524">
    <property type="entry name" value="TRANSPORTER, PUTATIVE (AFU_ORTHOLOGUE AFUA_8G04850)-RELATED"/>
    <property type="match status" value="1"/>
</dbReference>
<gene>
    <name evidence="2" type="ORF">CAAN4_B09824</name>
</gene>
<proteinExistence type="predicted"/>
<dbReference type="EMBL" id="OZ004254">
    <property type="protein sequence ID" value="CAK7897445.1"/>
    <property type="molecule type" value="Genomic_DNA"/>
</dbReference>
<evidence type="ECO:0000256" key="1">
    <source>
        <dbReference type="SAM" id="Phobius"/>
    </source>
</evidence>
<sequence>MPLYLNYSVGNAIAFNGAAFSCISFIVFLASTQPFYLAEVLGFKHKDNIGAAIGTLGVIDELAAIVFAPLIGALCDKITAGGKISGSRATIVMGFTIIGVSFLCYGKLASHFYPDLAIFRTLFALGVTSTMSMVTVMFTEISNSDLDILSSLSGIKRSFTRQEDDPESIQRLLSNDSTEDLDLNPTPPTRKTGRYAAMMGISTGLGAIFAVSFFLTLPARLQTHFPELSNKDALKLAYSSIGVLSIITGAILYFFIYAKDNNAALAYQQTHISTTGTPTTGYFKLLKHGLMISKRNTRVQLSYVGAFVARSTAVSTGIFVPLLVYNFFYKSGICGGEEATGPGKIPSKQDCHEGYIFAAILTGVGQTIALVTAPIWGTLIDYKRLGNTRCLFLASLCGVLGCFGLCFHGIGENSDAYDPRNITSFIMVGLLGISHIGTVMSSMSLLSSVVSETKDSISIGSISGMYSLSGGLGILLITSVGGKWSDSWIHAPFFILGTFHIILLSLSIRLW</sequence>
<feature type="transmembrane region" description="Helical" evidence="1">
    <location>
        <begin position="355"/>
        <end position="379"/>
    </location>
</feature>
<organism evidence="2 3">
    <name type="scientific">[Candida] anglica</name>
    <dbReference type="NCBI Taxonomy" id="148631"/>
    <lineage>
        <taxon>Eukaryota</taxon>
        <taxon>Fungi</taxon>
        <taxon>Dikarya</taxon>
        <taxon>Ascomycota</taxon>
        <taxon>Saccharomycotina</taxon>
        <taxon>Pichiomycetes</taxon>
        <taxon>Debaryomycetaceae</taxon>
        <taxon>Kurtzmaniella</taxon>
    </lineage>
</organism>
<dbReference type="Gene3D" id="1.20.1250.20">
    <property type="entry name" value="MFS general substrate transporter like domains"/>
    <property type="match status" value="2"/>
</dbReference>
<dbReference type="InterPro" id="IPR036259">
    <property type="entry name" value="MFS_trans_sf"/>
</dbReference>
<feature type="transmembrane region" description="Helical" evidence="1">
    <location>
        <begin position="457"/>
        <end position="477"/>
    </location>
</feature>
<feature type="transmembrane region" description="Helical" evidence="1">
    <location>
        <begin position="422"/>
        <end position="445"/>
    </location>
</feature>
<name>A0ABP0E7V5_9ASCO</name>
<protein>
    <recommendedName>
        <fullName evidence="4">Major facilitator superfamily (MFS) profile domain-containing protein</fullName>
    </recommendedName>
</protein>
<feature type="transmembrane region" description="Helical" evidence="1">
    <location>
        <begin position="489"/>
        <end position="508"/>
    </location>
</feature>
<feature type="transmembrane region" description="Helical" evidence="1">
    <location>
        <begin position="236"/>
        <end position="258"/>
    </location>
</feature>
<feature type="transmembrane region" description="Helical" evidence="1">
    <location>
        <begin position="195"/>
        <end position="216"/>
    </location>
</feature>
<keyword evidence="3" id="KW-1185">Reference proteome</keyword>
<keyword evidence="1" id="KW-0812">Transmembrane</keyword>
<feature type="transmembrane region" description="Helical" evidence="1">
    <location>
        <begin position="51"/>
        <end position="74"/>
    </location>
</feature>
<dbReference type="Proteomes" id="UP001497600">
    <property type="component" value="Chromosome B"/>
</dbReference>
<feature type="transmembrane region" description="Helical" evidence="1">
    <location>
        <begin position="86"/>
        <end position="105"/>
    </location>
</feature>
<keyword evidence="1" id="KW-1133">Transmembrane helix</keyword>
<dbReference type="PANTHER" id="PTHR23524:SF1">
    <property type="entry name" value="MRH DOMAIN-CONTAINING PROTEIN-RELATED"/>
    <property type="match status" value="1"/>
</dbReference>
<feature type="transmembrane region" description="Helical" evidence="1">
    <location>
        <begin position="12"/>
        <end position="31"/>
    </location>
</feature>
<reference evidence="2 3" key="1">
    <citation type="submission" date="2024-01" db="EMBL/GenBank/DDBJ databases">
        <authorList>
            <consortium name="Genoscope - CEA"/>
            <person name="William W."/>
        </authorList>
    </citation>
    <scope>NUCLEOTIDE SEQUENCE [LARGE SCALE GENOMIC DNA]</scope>
    <source>
        <strain evidence="2 3">29B2s-10</strain>
    </source>
</reference>
<dbReference type="SUPFAM" id="SSF103473">
    <property type="entry name" value="MFS general substrate transporter"/>
    <property type="match status" value="2"/>
</dbReference>
<feature type="transmembrane region" description="Helical" evidence="1">
    <location>
        <begin position="391"/>
        <end position="410"/>
    </location>
</feature>
<feature type="transmembrane region" description="Helical" evidence="1">
    <location>
        <begin position="117"/>
        <end position="138"/>
    </location>
</feature>
<evidence type="ECO:0000313" key="3">
    <source>
        <dbReference type="Proteomes" id="UP001497600"/>
    </source>
</evidence>
<keyword evidence="1" id="KW-0472">Membrane</keyword>
<accession>A0ABP0E7V5</accession>
<evidence type="ECO:0008006" key="4">
    <source>
        <dbReference type="Google" id="ProtNLM"/>
    </source>
</evidence>
<evidence type="ECO:0000313" key="2">
    <source>
        <dbReference type="EMBL" id="CAK7897445.1"/>
    </source>
</evidence>
<feature type="transmembrane region" description="Helical" evidence="1">
    <location>
        <begin position="301"/>
        <end position="323"/>
    </location>
</feature>